<dbReference type="RefSeq" id="WP_090624798.1">
    <property type="nucleotide sequence ID" value="NZ_FOQO01000002.1"/>
</dbReference>
<dbReference type="AlphaFoldDB" id="A0A1I3F5C4"/>
<protein>
    <submittedName>
        <fullName evidence="4">Uncharacterized protein</fullName>
    </submittedName>
</protein>
<evidence type="ECO:0000256" key="1">
    <source>
        <dbReference type="SAM" id="SignalP"/>
    </source>
</evidence>
<dbReference type="Pfam" id="PF13320">
    <property type="entry name" value="GH123_cat"/>
    <property type="match status" value="1"/>
</dbReference>
<keyword evidence="5" id="KW-1185">Reference proteome</keyword>
<dbReference type="STRING" id="1477437.SAMN05444682_102174"/>
<dbReference type="Pfam" id="PF22680">
    <property type="entry name" value="Glyco_hydro_123_N_2"/>
    <property type="match status" value="1"/>
</dbReference>
<reference evidence="4 5" key="1">
    <citation type="submission" date="2016-10" db="EMBL/GenBank/DDBJ databases">
        <authorList>
            <person name="de Groot N.N."/>
        </authorList>
    </citation>
    <scope>NUCLEOTIDE SEQUENCE [LARGE SCALE GENOMIC DNA]</scope>
    <source>
        <strain evidence="4 5">RK1</strain>
    </source>
</reference>
<dbReference type="InterPro" id="IPR053850">
    <property type="entry name" value="Glyco_hydro_123_N_2"/>
</dbReference>
<keyword evidence="1" id="KW-0732">Signal</keyword>
<gene>
    <name evidence="4" type="ORF">SAMN05444682_102174</name>
</gene>
<name>A0A1I3F5C4_9SPHI</name>
<dbReference type="OrthoDB" id="197680at2"/>
<evidence type="ECO:0000313" key="5">
    <source>
        <dbReference type="Proteomes" id="UP000198670"/>
    </source>
</evidence>
<evidence type="ECO:0000313" key="4">
    <source>
        <dbReference type="EMBL" id="SFI06392.1"/>
    </source>
</evidence>
<sequence length="590" mass="67267">MKQKQKYQLLIIFFLSTTLWLSACNQSRPVKSCDTYAEADDPDTTQVDWSEVNGLHYAFGTIDKRYAKSAVPDVTQTTEWSGSGWRGETISAQLVLWSDQLVDQIEFEFSPFKSDNGSTMDAAIGQARFVRYVLTDIFASGCGHRKPEDFPVSLSADALDNVTCFDMAANTTQPVWLSFVIPSDASPGIYTSTLQMHTQNAGTKKLNISIEVLPQTLPPPSDWAFHLDLWQHPSAIARIHGVKVWSEEHWELMKVPMKMLADAGQKVITVNVNKDPWNNQCFDPYEDMIRWTKKTDGTWAYDYAIFDRWVNFMMDLGIDELINCYSLLPWNHEIHYLDEASGDTINVSAKPGSSEFRDLWTPFLTAFRDHLKTKGWLELTNIAMDERSPEEMEIALALLEKVVPDLGVALADNHKSYQKYPMLKDICVAVSADFDKTDLAFRKQHGLISTYYVCCADEFPNVFTFSDPSEAVFMGWYTRATGLDGYLHWSYNSWTENPLVDSRFRTWPAGDTYLIYPEGRSSIRFERMKEGIQDAEKIRILREQFTAATETEKLKTLENEVTKFSIKKAPDSTTAALVNHGKKILEELSR</sequence>
<dbReference type="InterPro" id="IPR025150">
    <property type="entry name" value="GH123_cat"/>
</dbReference>
<evidence type="ECO:0000259" key="2">
    <source>
        <dbReference type="Pfam" id="PF13320"/>
    </source>
</evidence>
<dbReference type="EMBL" id="FOQO01000002">
    <property type="protein sequence ID" value="SFI06392.1"/>
    <property type="molecule type" value="Genomic_DNA"/>
</dbReference>
<dbReference type="Proteomes" id="UP000198670">
    <property type="component" value="Unassembled WGS sequence"/>
</dbReference>
<feature type="chain" id="PRO_5011600973" evidence="1">
    <location>
        <begin position="24"/>
        <end position="590"/>
    </location>
</feature>
<feature type="domain" description="Glycoside hydrolase 123 catalytic" evidence="2">
    <location>
        <begin position="230"/>
        <end position="541"/>
    </location>
</feature>
<accession>A0A1I3F5C4</accession>
<dbReference type="PROSITE" id="PS51257">
    <property type="entry name" value="PROKAR_LIPOPROTEIN"/>
    <property type="match status" value="1"/>
</dbReference>
<organism evidence="4 5">
    <name type="scientific">Parapedobacter indicus</name>
    <dbReference type="NCBI Taxonomy" id="1477437"/>
    <lineage>
        <taxon>Bacteria</taxon>
        <taxon>Pseudomonadati</taxon>
        <taxon>Bacteroidota</taxon>
        <taxon>Sphingobacteriia</taxon>
        <taxon>Sphingobacteriales</taxon>
        <taxon>Sphingobacteriaceae</taxon>
        <taxon>Parapedobacter</taxon>
    </lineage>
</organism>
<evidence type="ECO:0000259" key="3">
    <source>
        <dbReference type="Pfam" id="PF22680"/>
    </source>
</evidence>
<feature type="domain" description="Glycoside hydrolase 123 N-terminal" evidence="3">
    <location>
        <begin position="59"/>
        <end position="197"/>
    </location>
</feature>
<proteinExistence type="predicted"/>
<feature type="signal peptide" evidence="1">
    <location>
        <begin position="1"/>
        <end position="23"/>
    </location>
</feature>